<evidence type="ECO:0000256" key="1">
    <source>
        <dbReference type="ARBA" id="ARBA00022630"/>
    </source>
</evidence>
<keyword evidence="2" id="KW-0274">FAD</keyword>
<protein>
    <recommendedName>
        <fullName evidence="4">FAD-binding domain-containing protein</fullName>
    </recommendedName>
</protein>
<dbReference type="SUPFAM" id="SSF51905">
    <property type="entry name" value="FAD/NAD(P)-binding domain"/>
    <property type="match status" value="1"/>
</dbReference>
<dbReference type="EMBL" id="JAJGCB010000001">
    <property type="protein sequence ID" value="KAJ8995975.1"/>
    <property type="molecule type" value="Genomic_DNA"/>
</dbReference>
<dbReference type="Proteomes" id="UP001161757">
    <property type="component" value="Unassembled WGS sequence"/>
</dbReference>
<dbReference type="PROSITE" id="PS51257">
    <property type="entry name" value="PROKAR_LIPOPROTEIN"/>
    <property type="match status" value="1"/>
</dbReference>
<proteinExistence type="predicted"/>
<accession>A0AAN6F1W8</accession>
<name>A0AAN6F1W8_EXODE</name>
<evidence type="ECO:0000259" key="4">
    <source>
        <dbReference type="Pfam" id="PF01494"/>
    </source>
</evidence>
<evidence type="ECO:0000256" key="2">
    <source>
        <dbReference type="ARBA" id="ARBA00022827"/>
    </source>
</evidence>
<organism evidence="5 6">
    <name type="scientific">Exophiala dermatitidis</name>
    <name type="common">Black yeast-like fungus</name>
    <name type="synonym">Wangiella dermatitidis</name>
    <dbReference type="NCBI Taxonomy" id="5970"/>
    <lineage>
        <taxon>Eukaryota</taxon>
        <taxon>Fungi</taxon>
        <taxon>Dikarya</taxon>
        <taxon>Ascomycota</taxon>
        <taxon>Pezizomycotina</taxon>
        <taxon>Eurotiomycetes</taxon>
        <taxon>Chaetothyriomycetidae</taxon>
        <taxon>Chaetothyriales</taxon>
        <taxon>Herpotrichiellaceae</taxon>
        <taxon>Exophiala</taxon>
    </lineage>
</organism>
<dbReference type="InterPro" id="IPR051704">
    <property type="entry name" value="FAD_aromatic-hydroxylase"/>
</dbReference>
<evidence type="ECO:0000313" key="5">
    <source>
        <dbReference type="EMBL" id="KAJ8995975.1"/>
    </source>
</evidence>
<dbReference type="Pfam" id="PF01494">
    <property type="entry name" value="FAD_binding_3"/>
    <property type="match status" value="1"/>
</dbReference>
<evidence type="ECO:0000313" key="6">
    <source>
        <dbReference type="Proteomes" id="UP001161757"/>
    </source>
</evidence>
<gene>
    <name evidence="5" type="ORF">HRR80_000722</name>
</gene>
<dbReference type="Gene3D" id="3.50.50.60">
    <property type="entry name" value="FAD/NAD(P)-binding domain"/>
    <property type="match status" value="1"/>
</dbReference>
<dbReference type="InterPro" id="IPR036188">
    <property type="entry name" value="FAD/NAD-bd_sf"/>
</dbReference>
<dbReference type="GO" id="GO:0016491">
    <property type="term" value="F:oxidoreductase activity"/>
    <property type="evidence" value="ECO:0007669"/>
    <property type="project" value="UniProtKB-KW"/>
</dbReference>
<feature type="domain" description="FAD-binding" evidence="4">
    <location>
        <begin position="7"/>
        <end position="312"/>
    </location>
</feature>
<dbReference type="GO" id="GO:0071949">
    <property type="term" value="F:FAD binding"/>
    <property type="evidence" value="ECO:0007669"/>
    <property type="project" value="InterPro"/>
</dbReference>
<dbReference type="InterPro" id="IPR002938">
    <property type="entry name" value="FAD-bd"/>
</dbReference>
<comment type="caution">
    <text evidence="5">The sequence shown here is derived from an EMBL/GenBank/DDBJ whole genome shotgun (WGS) entry which is preliminary data.</text>
</comment>
<keyword evidence="3" id="KW-0560">Oxidoreductase</keyword>
<evidence type="ECO:0000256" key="3">
    <source>
        <dbReference type="ARBA" id="ARBA00023002"/>
    </source>
</evidence>
<keyword evidence="1" id="KW-0285">Flavoprotein</keyword>
<dbReference type="PRINTS" id="PR00420">
    <property type="entry name" value="RNGMNOXGNASE"/>
</dbReference>
<sequence length="391" mass="43085">MTKPLALIVGAGIAGLSAACWLDKAGWRSIVVEKSPALRAGGYVITISGLGYESIKLMGLLDGLCTVSQNFGHNVVYDNYGSELCRIRYSDVHGGFESLAVRGDDLACLLADALPESSSIRYEQAISQVTDKGDKVRAVLKGGDIIEADLLIGADWFRSTIREQFWKDADALEPLGYYYAWYNSGQDPEAHNDCHSFNVPGQLDILFALRDKGMTAMHIWREERNLSFSREDKFALLHEITRNSVDEVPSAVDSAEKASAGPVMDSLTLVTLPRWSTGQVVRLGDAAHCLTPLSGQGACMAPVSAEILGKELKKTTDVSKAIANHETKKRPSIERLQARTRNMAGWHIPKGDISYYLRNLLMKLMPYSWIISYHVKTLMSEIDLTDDSPGR</sequence>
<dbReference type="PANTHER" id="PTHR46865">
    <property type="entry name" value="OXIDOREDUCTASE-RELATED"/>
    <property type="match status" value="1"/>
</dbReference>
<dbReference type="AlphaFoldDB" id="A0AAN6F1W8"/>
<reference evidence="5" key="1">
    <citation type="submission" date="2023-01" db="EMBL/GenBank/DDBJ databases">
        <title>Exophiala dermititidis isolated from Cystic Fibrosis Patient.</title>
        <authorList>
            <person name="Kurbessoian T."/>
            <person name="Crocker A."/>
            <person name="Murante D."/>
            <person name="Hogan D.A."/>
            <person name="Stajich J.E."/>
        </authorList>
    </citation>
    <scope>NUCLEOTIDE SEQUENCE</scope>
    <source>
        <strain evidence="5">Ex8</strain>
    </source>
</reference>